<dbReference type="CDD" id="cd02325">
    <property type="entry name" value="R3H"/>
    <property type="match status" value="1"/>
</dbReference>
<dbReference type="GO" id="GO:0000978">
    <property type="term" value="F:RNA polymerase II cis-regulatory region sequence-specific DNA binding"/>
    <property type="evidence" value="ECO:0007669"/>
    <property type="project" value="TreeGrafter"/>
</dbReference>
<dbReference type="PANTHER" id="PTHR14003:SF19">
    <property type="entry name" value="YY2 TRANSCRIPTION FACTOR"/>
    <property type="match status" value="1"/>
</dbReference>
<evidence type="ECO:0000259" key="9">
    <source>
        <dbReference type="PROSITE" id="PS51061"/>
    </source>
</evidence>
<feature type="domain" description="R3H" evidence="9">
    <location>
        <begin position="184"/>
        <end position="247"/>
    </location>
</feature>
<dbReference type="GO" id="GO:0008270">
    <property type="term" value="F:zinc ion binding"/>
    <property type="evidence" value="ECO:0007669"/>
    <property type="project" value="UniProtKB-KW"/>
</dbReference>
<dbReference type="InterPro" id="IPR036236">
    <property type="entry name" value="Znf_C2H2_sf"/>
</dbReference>
<evidence type="ECO:0000256" key="5">
    <source>
        <dbReference type="ARBA" id="ARBA00044085"/>
    </source>
</evidence>
<evidence type="ECO:0000256" key="4">
    <source>
        <dbReference type="ARBA" id="ARBA00022833"/>
    </source>
</evidence>
<dbReference type="EMBL" id="ML993594">
    <property type="protein sequence ID" value="KAF2167056.1"/>
    <property type="molecule type" value="Genomic_DNA"/>
</dbReference>
<evidence type="ECO:0000313" key="10">
    <source>
        <dbReference type="EMBL" id="KAF2167056.1"/>
    </source>
</evidence>
<dbReference type="FunFam" id="3.30.160.60:FF:000671">
    <property type="entry name" value="Zinc finger protein 26"/>
    <property type="match status" value="1"/>
</dbReference>
<sequence>MYDPLETVNPADLIIPRSEDMAVSTSNVSSLQNSQTFVQNRDEPNMAPLWTQTEWNGFVQQSAQQQLDAYPTWEATATNPYGVYGTSPPTPGSFNMQSLARRLGSYDMTNSQEGSFDQFSISRDASFESVEQCYGGSSTPGPSSRRKAKRRRGRLLADMTYSGHSTVFEDSDSHHSWTAADNTEDWVSYLRERLTDFRRCRERVALITSPLQTRQRRKVHSMANLWGLSHLSIGSGREKRVLLCKCELTKAPSYLPFGLSKRWNPTKNNWSPGLVDPRIVLFDLLSPRLSATKVRQCLKEAGLPLPTKIAIDRFNPMKTGVVQPVATGYAMFDNADDAALVLLALDGTKPNWNSSDAEIECDYVHFPPGFELNNATLEAFDALPDLVRRENLKFREGRMFSSIRSRDENNALYSSTESEADDYSITSPGLSIPTRRYGSRKTSNESSYSRDPGYVSGGSTRSLVASDYSSQTSITKKRKRVPKISGGFACSFVGCDRVFDRDGDRRKHEKNHTAERPHVCEKCGKGFLFPKDLRRHMIVHSITELPSGGDEEQRSEQETASTVKEKGRERERPQASPTASIAEDRLKRIYGKAGPPDRRISRISSFG</sequence>
<dbReference type="GO" id="GO:0000981">
    <property type="term" value="F:DNA-binding transcription factor activity, RNA polymerase II-specific"/>
    <property type="evidence" value="ECO:0007669"/>
    <property type="project" value="TreeGrafter"/>
</dbReference>
<evidence type="ECO:0000313" key="11">
    <source>
        <dbReference type="Proteomes" id="UP000799537"/>
    </source>
</evidence>
<feature type="region of interest" description="Disordered" evidence="7">
    <location>
        <begin position="414"/>
        <end position="461"/>
    </location>
</feature>
<evidence type="ECO:0000256" key="3">
    <source>
        <dbReference type="ARBA" id="ARBA00022771"/>
    </source>
</evidence>
<keyword evidence="3 6" id="KW-0863">Zinc-finger</keyword>
<dbReference type="InterPro" id="IPR013087">
    <property type="entry name" value="Znf_C2H2_type"/>
</dbReference>
<dbReference type="SUPFAM" id="SSF57667">
    <property type="entry name" value="beta-beta-alpha zinc fingers"/>
    <property type="match status" value="1"/>
</dbReference>
<dbReference type="Gene3D" id="3.30.160.60">
    <property type="entry name" value="Classic Zinc Finger"/>
    <property type="match status" value="1"/>
</dbReference>
<reference evidence="10" key="1">
    <citation type="journal article" date="2020" name="Stud. Mycol.">
        <title>101 Dothideomycetes genomes: a test case for predicting lifestyles and emergence of pathogens.</title>
        <authorList>
            <person name="Haridas S."/>
            <person name="Albert R."/>
            <person name="Binder M."/>
            <person name="Bloem J."/>
            <person name="Labutti K."/>
            <person name="Salamov A."/>
            <person name="Andreopoulos B."/>
            <person name="Baker S."/>
            <person name="Barry K."/>
            <person name="Bills G."/>
            <person name="Bluhm B."/>
            <person name="Cannon C."/>
            <person name="Castanera R."/>
            <person name="Culley D."/>
            <person name="Daum C."/>
            <person name="Ezra D."/>
            <person name="Gonzalez J."/>
            <person name="Henrissat B."/>
            <person name="Kuo A."/>
            <person name="Liang C."/>
            <person name="Lipzen A."/>
            <person name="Lutzoni F."/>
            <person name="Magnuson J."/>
            <person name="Mondo S."/>
            <person name="Nolan M."/>
            <person name="Ohm R."/>
            <person name="Pangilinan J."/>
            <person name="Park H.-J."/>
            <person name="Ramirez L."/>
            <person name="Alfaro M."/>
            <person name="Sun H."/>
            <person name="Tritt A."/>
            <person name="Yoshinaga Y."/>
            <person name="Zwiers L.-H."/>
            <person name="Turgeon B."/>
            <person name="Goodwin S."/>
            <person name="Spatafora J."/>
            <person name="Crous P."/>
            <person name="Grigoriev I."/>
        </authorList>
    </citation>
    <scope>NUCLEOTIDE SEQUENCE</scope>
    <source>
        <strain evidence="10">ATCC 36951</strain>
    </source>
</reference>
<feature type="region of interest" description="Disordered" evidence="7">
    <location>
        <begin position="131"/>
        <end position="152"/>
    </location>
</feature>
<feature type="compositionally biased region" description="Basic and acidic residues" evidence="7">
    <location>
        <begin position="551"/>
        <end position="573"/>
    </location>
</feature>
<dbReference type="PROSITE" id="PS00028">
    <property type="entry name" value="ZINC_FINGER_C2H2_1"/>
    <property type="match status" value="2"/>
</dbReference>
<feature type="region of interest" description="Disordered" evidence="7">
    <location>
        <begin position="543"/>
        <end position="607"/>
    </location>
</feature>
<dbReference type="GO" id="GO:0005667">
    <property type="term" value="C:transcription regulator complex"/>
    <property type="evidence" value="ECO:0007669"/>
    <property type="project" value="TreeGrafter"/>
</dbReference>
<accession>A0A6A6CNL6</accession>
<dbReference type="GeneID" id="54559628"/>
<evidence type="ECO:0000256" key="6">
    <source>
        <dbReference type="PROSITE-ProRule" id="PRU00042"/>
    </source>
</evidence>
<dbReference type="InterPro" id="IPR001374">
    <property type="entry name" value="R3H_dom"/>
</dbReference>
<keyword evidence="1" id="KW-0479">Metal-binding</keyword>
<keyword evidence="11" id="KW-1185">Reference proteome</keyword>
<dbReference type="OrthoDB" id="8922241at2759"/>
<evidence type="ECO:0000256" key="1">
    <source>
        <dbReference type="ARBA" id="ARBA00022723"/>
    </source>
</evidence>
<feature type="domain" description="C2H2-type" evidence="8">
    <location>
        <begin position="518"/>
        <end position="541"/>
    </location>
</feature>
<evidence type="ECO:0000256" key="2">
    <source>
        <dbReference type="ARBA" id="ARBA00022737"/>
    </source>
</evidence>
<keyword evidence="2" id="KW-0677">Repeat</keyword>
<dbReference type="SUPFAM" id="SSF82708">
    <property type="entry name" value="R3H domain"/>
    <property type="match status" value="1"/>
</dbReference>
<dbReference type="InterPro" id="IPR036867">
    <property type="entry name" value="R3H_dom_sf"/>
</dbReference>
<dbReference type="AlphaFoldDB" id="A0A6A6CNL6"/>
<gene>
    <name evidence="10" type="ORF">M409DRAFT_22492</name>
</gene>
<dbReference type="PROSITE" id="PS51061">
    <property type="entry name" value="R3H"/>
    <property type="match status" value="1"/>
</dbReference>
<protein>
    <recommendedName>
        <fullName evidence="5">C2H2 type master regulator of conidiophore development brlA</fullName>
    </recommendedName>
</protein>
<evidence type="ECO:0000259" key="8">
    <source>
        <dbReference type="PROSITE" id="PS50157"/>
    </source>
</evidence>
<dbReference type="PROSITE" id="PS50157">
    <property type="entry name" value="ZINC_FINGER_C2H2_2"/>
    <property type="match status" value="2"/>
</dbReference>
<name>A0A6A6CNL6_ZASCE</name>
<dbReference type="RefSeq" id="XP_033667945.1">
    <property type="nucleotide sequence ID" value="XM_033806356.1"/>
</dbReference>
<proteinExistence type="predicted"/>
<dbReference type="PANTHER" id="PTHR14003">
    <property type="entry name" value="TRANSCRIPTIONAL REPRESSOR PROTEIN YY"/>
    <property type="match status" value="1"/>
</dbReference>
<organism evidence="10 11">
    <name type="scientific">Zasmidium cellare ATCC 36951</name>
    <dbReference type="NCBI Taxonomy" id="1080233"/>
    <lineage>
        <taxon>Eukaryota</taxon>
        <taxon>Fungi</taxon>
        <taxon>Dikarya</taxon>
        <taxon>Ascomycota</taxon>
        <taxon>Pezizomycotina</taxon>
        <taxon>Dothideomycetes</taxon>
        <taxon>Dothideomycetidae</taxon>
        <taxon>Mycosphaerellales</taxon>
        <taxon>Mycosphaerellaceae</taxon>
        <taxon>Zasmidium</taxon>
    </lineage>
</organism>
<keyword evidence="4" id="KW-0862">Zinc</keyword>
<dbReference type="Proteomes" id="UP000799537">
    <property type="component" value="Unassembled WGS sequence"/>
</dbReference>
<feature type="domain" description="C2H2-type" evidence="8">
    <location>
        <begin position="488"/>
        <end position="517"/>
    </location>
</feature>
<evidence type="ECO:0000256" key="7">
    <source>
        <dbReference type="SAM" id="MobiDB-lite"/>
    </source>
</evidence>
<dbReference type="Gene3D" id="3.30.1370.50">
    <property type="entry name" value="R3H-like domain"/>
    <property type="match status" value="1"/>
</dbReference>
<dbReference type="SMART" id="SM00355">
    <property type="entry name" value="ZnF_C2H2"/>
    <property type="match status" value="2"/>
</dbReference>
<feature type="compositionally biased region" description="Polar residues" evidence="7">
    <location>
        <begin position="440"/>
        <end position="449"/>
    </location>
</feature>
<dbReference type="GO" id="GO:0000785">
    <property type="term" value="C:chromatin"/>
    <property type="evidence" value="ECO:0007669"/>
    <property type="project" value="TreeGrafter"/>
</dbReference>